<gene>
    <name evidence="2" type="ORF">ACFO0P_05860</name>
</gene>
<dbReference type="InterPro" id="IPR016040">
    <property type="entry name" value="NAD(P)-bd_dom"/>
</dbReference>
<keyword evidence="3" id="KW-1185">Reference proteome</keyword>
<dbReference type="Pfam" id="PF13460">
    <property type="entry name" value="NAD_binding_10"/>
    <property type="match status" value="1"/>
</dbReference>
<accession>A0ABV8Y5R2</accession>
<sequence length="211" mass="21851">MNIAVIGAAGGVGRLVVQQLVEQGHGVRALVRRPEQGADLSQLGAVSVPGDLTGEWRAVLDGTDAVVWAAGAGTSGDFRRIDNEALVQLVRQLEADGPVRLVVVSSMGVDRPEQMPPFLLEVLRAKAVSDAAVQASRLAFTIVRPGGLNNEPASGRVTVAAQAPRGMISRTDVAAVVVACLHQPGTVGHTFEVVAGETPVAQAVDQLTTQS</sequence>
<dbReference type="InterPro" id="IPR036291">
    <property type="entry name" value="NAD(P)-bd_dom_sf"/>
</dbReference>
<dbReference type="CDD" id="cd05243">
    <property type="entry name" value="SDR_a5"/>
    <property type="match status" value="1"/>
</dbReference>
<name>A0ABV8Y5R2_9DEIO</name>
<dbReference type="RefSeq" id="WP_380129699.1">
    <property type="nucleotide sequence ID" value="NZ_JBHSEG010000001.1"/>
</dbReference>
<feature type="domain" description="NAD(P)-binding" evidence="1">
    <location>
        <begin position="7"/>
        <end position="184"/>
    </location>
</feature>
<dbReference type="PANTHER" id="PTHR15020">
    <property type="entry name" value="FLAVIN REDUCTASE-RELATED"/>
    <property type="match status" value="1"/>
</dbReference>
<evidence type="ECO:0000259" key="1">
    <source>
        <dbReference type="Pfam" id="PF13460"/>
    </source>
</evidence>
<protein>
    <submittedName>
        <fullName evidence="2">SDR family oxidoreductase</fullName>
    </submittedName>
</protein>
<evidence type="ECO:0000313" key="2">
    <source>
        <dbReference type="EMBL" id="MFC4453297.1"/>
    </source>
</evidence>
<proteinExistence type="predicted"/>
<dbReference type="EMBL" id="JBHSEG010000001">
    <property type="protein sequence ID" value="MFC4453297.1"/>
    <property type="molecule type" value="Genomic_DNA"/>
</dbReference>
<evidence type="ECO:0000313" key="3">
    <source>
        <dbReference type="Proteomes" id="UP001595939"/>
    </source>
</evidence>
<dbReference type="Gene3D" id="3.40.50.720">
    <property type="entry name" value="NAD(P)-binding Rossmann-like Domain"/>
    <property type="match status" value="1"/>
</dbReference>
<comment type="caution">
    <text evidence="2">The sequence shown here is derived from an EMBL/GenBank/DDBJ whole genome shotgun (WGS) entry which is preliminary data.</text>
</comment>
<dbReference type="PANTHER" id="PTHR15020:SF50">
    <property type="entry name" value="UPF0659 PROTEIN YMR090W"/>
    <property type="match status" value="1"/>
</dbReference>
<dbReference type="Proteomes" id="UP001595939">
    <property type="component" value="Unassembled WGS sequence"/>
</dbReference>
<organism evidence="2 3">
    <name type="scientific">Deinococcus sonorensis</name>
    <dbReference type="NCBI Taxonomy" id="309891"/>
    <lineage>
        <taxon>Bacteria</taxon>
        <taxon>Thermotogati</taxon>
        <taxon>Deinococcota</taxon>
        <taxon>Deinococci</taxon>
        <taxon>Deinococcales</taxon>
        <taxon>Deinococcaceae</taxon>
        <taxon>Deinococcus</taxon>
    </lineage>
</organism>
<reference evidence="3" key="1">
    <citation type="journal article" date="2019" name="Int. J. Syst. Evol. Microbiol.">
        <title>The Global Catalogue of Microorganisms (GCM) 10K type strain sequencing project: providing services to taxonomists for standard genome sequencing and annotation.</title>
        <authorList>
            <consortium name="The Broad Institute Genomics Platform"/>
            <consortium name="The Broad Institute Genome Sequencing Center for Infectious Disease"/>
            <person name="Wu L."/>
            <person name="Ma J."/>
        </authorList>
    </citation>
    <scope>NUCLEOTIDE SEQUENCE [LARGE SCALE GENOMIC DNA]</scope>
    <source>
        <strain evidence="3">CCUG 39970</strain>
    </source>
</reference>
<dbReference type="SUPFAM" id="SSF51735">
    <property type="entry name" value="NAD(P)-binding Rossmann-fold domains"/>
    <property type="match status" value="1"/>
</dbReference>